<organism evidence="3 4">
    <name type="scientific">Dongia sedimenti</name>
    <dbReference type="NCBI Taxonomy" id="3064282"/>
    <lineage>
        <taxon>Bacteria</taxon>
        <taxon>Pseudomonadati</taxon>
        <taxon>Pseudomonadota</taxon>
        <taxon>Alphaproteobacteria</taxon>
        <taxon>Rhodospirillales</taxon>
        <taxon>Dongiaceae</taxon>
        <taxon>Dongia</taxon>
    </lineage>
</organism>
<dbReference type="RefSeq" id="WP_379955360.1">
    <property type="nucleotide sequence ID" value="NZ_JAUYVI010000003.1"/>
</dbReference>
<reference evidence="4" key="1">
    <citation type="submission" date="2023-08" db="EMBL/GenBank/DDBJ databases">
        <title>Rhodospirillaceae gen. nov., a novel taxon isolated from the Yangtze River Yuezi River estuary sludge.</title>
        <authorList>
            <person name="Ruan L."/>
        </authorList>
    </citation>
    <scope>NUCLEOTIDE SEQUENCE [LARGE SCALE GENOMIC DNA]</scope>
    <source>
        <strain evidence="4">R-7</strain>
    </source>
</reference>
<keyword evidence="4" id="KW-1185">Reference proteome</keyword>
<dbReference type="GO" id="GO:0016491">
    <property type="term" value="F:oxidoreductase activity"/>
    <property type="evidence" value="ECO:0007669"/>
    <property type="project" value="UniProtKB-KW"/>
</dbReference>
<dbReference type="PANTHER" id="PTHR13847">
    <property type="entry name" value="SARCOSINE DEHYDROGENASE-RELATED"/>
    <property type="match status" value="1"/>
</dbReference>
<sequence>MALPAHVKFVVIGAGIHGLSSAWHLAENLRKSGKGSGKDVIVIDKGGIGAGASGIACGVVRNNYFQPAMRRLMAHSVSVWETDPEAFSYHPVGYMQISPEVMHQDVASIYAQQKEIGYTSDFIEGEKDCMKYMQGLFSDWQAKGITSVLHEKKGGYANNTASLYGLAKKAEAEGVRIATGIKVTGFKRDGKGAITAVETDKGAIQCDQVIVGVGPWVRSIWHMLDLPDAISIKGKDGKVHDNVPMWVYWSLQEGTLGVDPDYQKTNDGKMPPVIHVDTDAPLYSDDDKSLITDKLWGIYYKPDFHFGGIQGGAMPFKVKTAIDSVAVDPYGTESPDFIVGDDFAHMWVSALAFCQKRFEGQMPKYKKEPSGGIGCFTADSFPVFDRFCENAYFIADSNHGYKMIGVGKLVADDICGLGDEILRPFRFSRFAEGKLHPTSNSPFPWS</sequence>
<feature type="domain" description="FAD dependent oxidoreductase" evidence="2">
    <location>
        <begin position="9"/>
        <end position="225"/>
    </location>
</feature>
<proteinExistence type="predicted"/>
<evidence type="ECO:0000256" key="1">
    <source>
        <dbReference type="ARBA" id="ARBA00023002"/>
    </source>
</evidence>
<gene>
    <name evidence="3" type="ORF">Q8A70_09575</name>
</gene>
<comment type="caution">
    <text evidence="3">The sequence shown here is derived from an EMBL/GenBank/DDBJ whole genome shotgun (WGS) entry which is preliminary data.</text>
</comment>
<dbReference type="InterPro" id="IPR036188">
    <property type="entry name" value="FAD/NAD-bd_sf"/>
</dbReference>
<dbReference type="PANTHER" id="PTHR13847:SF287">
    <property type="entry name" value="FAD-DEPENDENT OXIDOREDUCTASE DOMAIN-CONTAINING PROTEIN 1"/>
    <property type="match status" value="1"/>
</dbReference>
<name>A0ABU0YLL6_9PROT</name>
<dbReference type="SUPFAM" id="SSF51905">
    <property type="entry name" value="FAD/NAD(P)-binding domain"/>
    <property type="match status" value="1"/>
</dbReference>
<dbReference type="EC" id="1.-.-.-" evidence="3"/>
<accession>A0ABU0YLL6</accession>
<evidence type="ECO:0000259" key="2">
    <source>
        <dbReference type="Pfam" id="PF01266"/>
    </source>
</evidence>
<evidence type="ECO:0000313" key="3">
    <source>
        <dbReference type="EMBL" id="MDQ7247916.1"/>
    </source>
</evidence>
<keyword evidence="1 3" id="KW-0560">Oxidoreductase</keyword>
<dbReference type="Proteomes" id="UP001230156">
    <property type="component" value="Unassembled WGS sequence"/>
</dbReference>
<dbReference type="InterPro" id="IPR006076">
    <property type="entry name" value="FAD-dep_OxRdtase"/>
</dbReference>
<evidence type="ECO:0000313" key="4">
    <source>
        <dbReference type="Proteomes" id="UP001230156"/>
    </source>
</evidence>
<dbReference type="EMBL" id="JAUYVI010000003">
    <property type="protein sequence ID" value="MDQ7247916.1"/>
    <property type="molecule type" value="Genomic_DNA"/>
</dbReference>
<protein>
    <submittedName>
        <fullName evidence="3">FAD-binding oxidoreductase</fullName>
        <ecNumber evidence="3">1.-.-.-</ecNumber>
    </submittedName>
</protein>
<dbReference type="Gene3D" id="3.30.9.10">
    <property type="entry name" value="D-Amino Acid Oxidase, subunit A, domain 2"/>
    <property type="match status" value="1"/>
</dbReference>
<dbReference type="Pfam" id="PF01266">
    <property type="entry name" value="DAO"/>
    <property type="match status" value="1"/>
</dbReference>
<dbReference type="Gene3D" id="3.50.50.60">
    <property type="entry name" value="FAD/NAD(P)-binding domain"/>
    <property type="match status" value="1"/>
</dbReference>